<protein>
    <recommendedName>
        <fullName evidence="10">Peptidase M14 domain-containing protein</fullName>
    </recommendedName>
</protein>
<evidence type="ECO:0000256" key="1">
    <source>
        <dbReference type="ARBA" id="ARBA00001947"/>
    </source>
</evidence>
<evidence type="ECO:0000313" key="12">
    <source>
        <dbReference type="Proteomes" id="UP001501821"/>
    </source>
</evidence>
<evidence type="ECO:0000256" key="5">
    <source>
        <dbReference type="ARBA" id="ARBA00022833"/>
    </source>
</evidence>
<keyword evidence="3" id="KW-0645">Protease</keyword>
<accession>A0ABP7IKK7</accession>
<evidence type="ECO:0000256" key="2">
    <source>
        <dbReference type="ARBA" id="ARBA00005988"/>
    </source>
</evidence>
<evidence type="ECO:0000313" key="11">
    <source>
        <dbReference type="EMBL" id="GAA3820565.1"/>
    </source>
</evidence>
<comment type="caution">
    <text evidence="7">Lacks conserved residue(s) required for the propagation of feature annotation.</text>
</comment>
<dbReference type="RefSeq" id="WP_344775444.1">
    <property type="nucleotide sequence ID" value="NZ_BAABAH010000007.1"/>
</dbReference>
<organism evidence="11 12">
    <name type="scientific">Nocardioides panacisoli</name>
    <dbReference type="NCBI Taxonomy" id="627624"/>
    <lineage>
        <taxon>Bacteria</taxon>
        <taxon>Bacillati</taxon>
        <taxon>Actinomycetota</taxon>
        <taxon>Actinomycetes</taxon>
        <taxon>Propionibacteriales</taxon>
        <taxon>Nocardioidaceae</taxon>
        <taxon>Nocardioides</taxon>
    </lineage>
</organism>
<reference evidence="12" key="1">
    <citation type="journal article" date="2019" name="Int. J. Syst. Evol. Microbiol.">
        <title>The Global Catalogue of Microorganisms (GCM) 10K type strain sequencing project: providing services to taxonomists for standard genome sequencing and annotation.</title>
        <authorList>
            <consortium name="The Broad Institute Genomics Platform"/>
            <consortium name="The Broad Institute Genome Sequencing Center for Infectious Disease"/>
            <person name="Wu L."/>
            <person name="Ma J."/>
        </authorList>
    </citation>
    <scope>NUCLEOTIDE SEQUENCE [LARGE SCALE GENOMIC DNA]</scope>
    <source>
        <strain evidence="12">JCM 16953</strain>
    </source>
</reference>
<evidence type="ECO:0000256" key="3">
    <source>
        <dbReference type="ARBA" id="ARBA00022670"/>
    </source>
</evidence>
<comment type="caution">
    <text evidence="11">The sequence shown here is derived from an EMBL/GenBank/DDBJ whole genome shotgun (WGS) entry which is preliminary data.</text>
</comment>
<dbReference type="Gene3D" id="3.40.630.10">
    <property type="entry name" value="Zn peptidases"/>
    <property type="match status" value="1"/>
</dbReference>
<feature type="compositionally biased region" description="Polar residues" evidence="8">
    <location>
        <begin position="136"/>
        <end position="150"/>
    </location>
</feature>
<proteinExistence type="inferred from homology"/>
<keyword evidence="12" id="KW-1185">Reference proteome</keyword>
<dbReference type="PROSITE" id="PS52035">
    <property type="entry name" value="PEPTIDASE_M14"/>
    <property type="match status" value="1"/>
</dbReference>
<evidence type="ECO:0000256" key="7">
    <source>
        <dbReference type="PROSITE-ProRule" id="PRU01379"/>
    </source>
</evidence>
<sequence length="268" mass="29358">MRLARARLAAAAALVLTGVALPATSHATAAGADRVRSAPAAVVRTDEVRRHKVIGHSVRDRKIHAWYRGSADPRRVLVLLGQMHGDEHAGIATARWVRRTVHPRPGTGLWVVPTMNPDGDAMNTRRNAHHVDLNRNWPTSGWTSAGQGSETWGGPSPASEPETKAFLRFLRRVQPDYVASIHQPLAAIGKTSGHRRWQRKLSHNLHLPIRFLGVGTPAGQVSPTMTGWYNKHYGRAHVATTIEYRGSVSLRYATRVAGRGIVRAAGIR</sequence>
<dbReference type="PANTHER" id="PTHR11705">
    <property type="entry name" value="PROTEASE FAMILY M14 CARBOXYPEPTIDASE A,B"/>
    <property type="match status" value="1"/>
</dbReference>
<feature type="signal peptide" evidence="9">
    <location>
        <begin position="1"/>
        <end position="29"/>
    </location>
</feature>
<name>A0ABP7IKK7_9ACTN</name>
<dbReference type="PANTHER" id="PTHR11705:SF143">
    <property type="entry name" value="SLL0236 PROTEIN"/>
    <property type="match status" value="1"/>
</dbReference>
<feature type="domain" description="Peptidase M14" evidence="10">
    <location>
        <begin position="21"/>
        <end position="268"/>
    </location>
</feature>
<evidence type="ECO:0000256" key="6">
    <source>
        <dbReference type="ARBA" id="ARBA00023049"/>
    </source>
</evidence>
<dbReference type="Pfam" id="PF00246">
    <property type="entry name" value="Peptidase_M14"/>
    <property type="match status" value="1"/>
</dbReference>
<comment type="similarity">
    <text evidence="2 7">Belongs to the peptidase M14 family.</text>
</comment>
<dbReference type="SUPFAM" id="SSF53187">
    <property type="entry name" value="Zn-dependent exopeptidases"/>
    <property type="match status" value="1"/>
</dbReference>
<comment type="cofactor">
    <cofactor evidence="1">
        <name>Zn(2+)</name>
        <dbReference type="ChEBI" id="CHEBI:29105"/>
    </cofactor>
</comment>
<keyword evidence="9" id="KW-0732">Signal</keyword>
<keyword evidence="5" id="KW-0862">Zinc</keyword>
<evidence type="ECO:0000256" key="9">
    <source>
        <dbReference type="SAM" id="SignalP"/>
    </source>
</evidence>
<feature type="chain" id="PRO_5045156570" description="Peptidase M14 domain-containing protein" evidence="9">
    <location>
        <begin position="30"/>
        <end position="268"/>
    </location>
</feature>
<dbReference type="Proteomes" id="UP001501821">
    <property type="component" value="Unassembled WGS sequence"/>
</dbReference>
<evidence type="ECO:0000256" key="8">
    <source>
        <dbReference type="SAM" id="MobiDB-lite"/>
    </source>
</evidence>
<feature type="region of interest" description="Disordered" evidence="8">
    <location>
        <begin position="133"/>
        <end position="158"/>
    </location>
</feature>
<dbReference type="EMBL" id="BAABAH010000007">
    <property type="protein sequence ID" value="GAA3820565.1"/>
    <property type="molecule type" value="Genomic_DNA"/>
</dbReference>
<evidence type="ECO:0000259" key="10">
    <source>
        <dbReference type="PROSITE" id="PS52035"/>
    </source>
</evidence>
<evidence type="ECO:0000256" key="4">
    <source>
        <dbReference type="ARBA" id="ARBA00022801"/>
    </source>
</evidence>
<gene>
    <name evidence="11" type="ORF">GCM10022242_22800</name>
</gene>
<keyword evidence="4" id="KW-0378">Hydrolase</keyword>
<keyword evidence="6" id="KW-0482">Metalloprotease</keyword>
<dbReference type="InterPro" id="IPR000834">
    <property type="entry name" value="Peptidase_M14"/>
</dbReference>
<dbReference type="SMART" id="SM00631">
    <property type="entry name" value="Zn_pept"/>
    <property type="match status" value="1"/>
</dbReference>